<keyword evidence="3" id="KW-0547">Nucleotide-binding</keyword>
<evidence type="ECO:0000259" key="5">
    <source>
        <dbReference type="PROSITE" id="PS50893"/>
    </source>
</evidence>
<dbReference type="STRING" id="1548.CSCA_1021"/>
<dbReference type="PANTHER" id="PTHR43335">
    <property type="entry name" value="ABC TRANSPORTER, ATP-BINDING PROTEIN"/>
    <property type="match status" value="1"/>
</dbReference>
<dbReference type="InterPro" id="IPR003593">
    <property type="entry name" value="AAA+_ATPase"/>
</dbReference>
<dbReference type="SUPFAM" id="SSF52540">
    <property type="entry name" value="P-loop containing nucleoside triphosphate hydrolases"/>
    <property type="match status" value="1"/>
</dbReference>
<dbReference type="HOGENOM" id="CLU_000604_1_2_9"/>
<dbReference type="RefSeq" id="WP_029159637.1">
    <property type="nucleotide sequence ID" value="NZ_CP009933.1"/>
</dbReference>
<feature type="domain" description="ABC transporter" evidence="5">
    <location>
        <begin position="6"/>
        <end position="234"/>
    </location>
</feature>
<dbReference type="GO" id="GO:0016887">
    <property type="term" value="F:ATP hydrolysis activity"/>
    <property type="evidence" value="ECO:0007669"/>
    <property type="project" value="InterPro"/>
</dbReference>
<dbReference type="AlphaFoldDB" id="A0A0E3GQ88"/>
<keyword evidence="7" id="KW-1185">Reference proteome</keyword>
<dbReference type="InterPro" id="IPR003439">
    <property type="entry name" value="ABC_transporter-like_ATP-bd"/>
</dbReference>
<dbReference type="PANTHER" id="PTHR43335:SF8">
    <property type="entry name" value="ABC TRANSPORTER, ATP-BINDING PROTEIN"/>
    <property type="match status" value="1"/>
</dbReference>
<comment type="similarity">
    <text evidence="1">Belongs to the ABC transporter superfamily.</text>
</comment>
<organism evidence="6 7">
    <name type="scientific">Clostridium scatologenes</name>
    <dbReference type="NCBI Taxonomy" id="1548"/>
    <lineage>
        <taxon>Bacteria</taxon>
        <taxon>Bacillati</taxon>
        <taxon>Bacillota</taxon>
        <taxon>Clostridia</taxon>
        <taxon>Eubacteriales</taxon>
        <taxon>Clostridiaceae</taxon>
        <taxon>Clostridium</taxon>
    </lineage>
</organism>
<evidence type="ECO:0000256" key="4">
    <source>
        <dbReference type="ARBA" id="ARBA00022840"/>
    </source>
</evidence>
<evidence type="ECO:0000313" key="7">
    <source>
        <dbReference type="Proteomes" id="UP000033115"/>
    </source>
</evidence>
<dbReference type="InterPro" id="IPR017871">
    <property type="entry name" value="ABC_transporter-like_CS"/>
</dbReference>
<evidence type="ECO:0000256" key="1">
    <source>
        <dbReference type="ARBA" id="ARBA00005417"/>
    </source>
</evidence>
<evidence type="ECO:0000256" key="3">
    <source>
        <dbReference type="ARBA" id="ARBA00022741"/>
    </source>
</evidence>
<dbReference type="InterPro" id="IPR027417">
    <property type="entry name" value="P-loop_NTPase"/>
</dbReference>
<proteinExistence type="inferred from homology"/>
<name>A0A0E3GQ88_CLOSL</name>
<dbReference type="GO" id="GO:0005524">
    <property type="term" value="F:ATP binding"/>
    <property type="evidence" value="ECO:0007669"/>
    <property type="project" value="UniProtKB-KW"/>
</dbReference>
<dbReference type="Pfam" id="PF00005">
    <property type="entry name" value="ABC_tran"/>
    <property type="match status" value="1"/>
</dbReference>
<protein>
    <submittedName>
        <fullName evidence="6">ABC transporter related protein</fullName>
    </submittedName>
</protein>
<dbReference type="PROSITE" id="PS00211">
    <property type="entry name" value="ABC_TRANSPORTER_1"/>
    <property type="match status" value="1"/>
</dbReference>
<dbReference type="KEGG" id="csq:CSCA_1021"/>
<dbReference type="SMART" id="SM00382">
    <property type="entry name" value="AAA"/>
    <property type="match status" value="1"/>
</dbReference>
<sequence>MNEYAIRSSNITKIYGKHKVLDHVSMNIKKGDIYGFIGKNGAGKTTMIRVLAGLAIPDEGQVELFGHSEEKELIKERRRIGTLIESPAIYLNMTAKENLELIKIQRGIPGTKCIDEALNLVCLENVGKKKTKNFSLGMKQRLGIAMALLSDPELLLLDEPINGLDPIGIKEIRELLIKLNRERGVTILISSHILSELTQISNRYGFINNGKLIKEMTATEFSSKCRTYLHLKVRNASDALIILENEVGMRDYEILPDNIIRVYDEFDSERITLTLAKHNIGIKEILPMGETLEDYFTKLVGGEGNE</sequence>
<gene>
    <name evidence="6" type="ORF">CSCA_1021</name>
</gene>
<dbReference type="Proteomes" id="UP000033115">
    <property type="component" value="Chromosome"/>
</dbReference>
<dbReference type="EMBL" id="CP009933">
    <property type="protein sequence ID" value="AKA68146.1"/>
    <property type="molecule type" value="Genomic_DNA"/>
</dbReference>
<evidence type="ECO:0000313" key="6">
    <source>
        <dbReference type="EMBL" id="AKA68146.1"/>
    </source>
</evidence>
<reference evidence="6 7" key="1">
    <citation type="journal article" date="2015" name="J. Biotechnol.">
        <title>Complete genome sequence of a malodorant-producing acetogen, Clostridium scatologenes ATCC 25775(T).</title>
        <authorList>
            <person name="Zhu Z."/>
            <person name="Guo T."/>
            <person name="Zheng H."/>
            <person name="Song T."/>
            <person name="Ouyang P."/>
            <person name="Xie J."/>
        </authorList>
    </citation>
    <scope>NUCLEOTIDE SEQUENCE [LARGE SCALE GENOMIC DNA]</scope>
    <source>
        <strain evidence="6 7">ATCC 25775</strain>
    </source>
</reference>
<keyword evidence="4" id="KW-0067">ATP-binding</keyword>
<dbReference type="Gene3D" id="3.40.50.300">
    <property type="entry name" value="P-loop containing nucleotide triphosphate hydrolases"/>
    <property type="match status" value="1"/>
</dbReference>
<accession>A0A0E3GQ88</accession>
<keyword evidence="2" id="KW-0813">Transport</keyword>
<dbReference type="PROSITE" id="PS50893">
    <property type="entry name" value="ABC_TRANSPORTER_2"/>
    <property type="match status" value="1"/>
</dbReference>
<evidence type="ECO:0000256" key="2">
    <source>
        <dbReference type="ARBA" id="ARBA00022448"/>
    </source>
</evidence>